<dbReference type="Proteomes" id="UP000886523">
    <property type="component" value="Unassembled WGS sequence"/>
</dbReference>
<reference evidence="2" key="1">
    <citation type="journal article" date="2020" name="Nat. Commun.">
        <title>Large-scale genome sequencing of mycorrhizal fungi provides insights into the early evolution of symbiotic traits.</title>
        <authorList>
            <person name="Miyauchi S."/>
            <person name="Kiss E."/>
            <person name="Kuo A."/>
            <person name="Drula E."/>
            <person name="Kohler A."/>
            <person name="Sanchez-Garcia M."/>
            <person name="Morin E."/>
            <person name="Andreopoulos B."/>
            <person name="Barry K.W."/>
            <person name="Bonito G."/>
            <person name="Buee M."/>
            <person name="Carver A."/>
            <person name="Chen C."/>
            <person name="Cichocki N."/>
            <person name="Clum A."/>
            <person name="Culley D."/>
            <person name="Crous P.W."/>
            <person name="Fauchery L."/>
            <person name="Girlanda M."/>
            <person name="Hayes R.D."/>
            <person name="Keri Z."/>
            <person name="LaButti K."/>
            <person name="Lipzen A."/>
            <person name="Lombard V."/>
            <person name="Magnuson J."/>
            <person name="Maillard F."/>
            <person name="Murat C."/>
            <person name="Nolan M."/>
            <person name="Ohm R.A."/>
            <person name="Pangilinan J."/>
            <person name="Pereira M.F."/>
            <person name="Perotto S."/>
            <person name="Peter M."/>
            <person name="Pfister S."/>
            <person name="Riley R."/>
            <person name="Sitrit Y."/>
            <person name="Stielow J.B."/>
            <person name="Szollosi G."/>
            <person name="Zifcakova L."/>
            <person name="Stursova M."/>
            <person name="Spatafora J.W."/>
            <person name="Tedersoo L."/>
            <person name="Vaario L.M."/>
            <person name="Yamada A."/>
            <person name="Yan M."/>
            <person name="Wang P."/>
            <person name="Xu J."/>
            <person name="Bruns T."/>
            <person name="Baldrian P."/>
            <person name="Vilgalys R."/>
            <person name="Dunand C."/>
            <person name="Henrissat B."/>
            <person name="Grigoriev I.V."/>
            <person name="Hibbett D."/>
            <person name="Nagy L.G."/>
            <person name="Martin F.M."/>
        </authorList>
    </citation>
    <scope>NUCLEOTIDE SEQUENCE</scope>
    <source>
        <strain evidence="2">UP504</strain>
    </source>
</reference>
<accession>A0A9P6DN71</accession>
<sequence length="233" mass="26298">MIAILALDLNYDTKKTVSKTRANEAVRGETIDEVPETEGKTPPRHCLTLLVLENYSKNYRSVNVKAYAEPPSDFTLNECLKNQSSIPWPDDSGNIKQHHLTLRNIKALAKFLSPHTITSMDLFPSQSSYSGVKASPQTDISLSLVTITHEGELKRNRQFDIVRRLGRLSSGLGLPEVFTRKIGKYDSKPHTREGHRFLPACLMMMRIRRSTLMTTHSSRPCPTSTKHTLIHSE</sequence>
<dbReference type="AlphaFoldDB" id="A0A9P6DN71"/>
<evidence type="ECO:0000313" key="3">
    <source>
        <dbReference type="Proteomes" id="UP000886523"/>
    </source>
</evidence>
<comment type="caution">
    <text evidence="2">The sequence shown here is derived from an EMBL/GenBank/DDBJ whole genome shotgun (WGS) entry which is preliminary data.</text>
</comment>
<organism evidence="2 3">
    <name type="scientific">Hydnum rufescens UP504</name>
    <dbReference type="NCBI Taxonomy" id="1448309"/>
    <lineage>
        <taxon>Eukaryota</taxon>
        <taxon>Fungi</taxon>
        <taxon>Dikarya</taxon>
        <taxon>Basidiomycota</taxon>
        <taxon>Agaricomycotina</taxon>
        <taxon>Agaricomycetes</taxon>
        <taxon>Cantharellales</taxon>
        <taxon>Hydnaceae</taxon>
        <taxon>Hydnum</taxon>
    </lineage>
</organism>
<evidence type="ECO:0000256" key="1">
    <source>
        <dbReference type="SAM" id="MobiDB-lite"/>
    </source>
</evidence>
<proteinExistence type="predicted"/>
<dbReference type="EMBL" id="MU129075">
    <property type="protein sequence ID" value="KAF9507637.1"/>
    <property type="molecule type" value="Genomic_DNA"/>
</dbReference>
<feature type="region of interest" description="Disordered" evidence="1">
    <location>
        <begin position="214"/>
        <end position="233"/>
    </location>
</feature>
<protein>
    <submittedName>
        <fullName evidence="2">Uncharacterized protein</fullName>
    </submittedName>
</protein>
<gene>
    <name evidence="2" type="ORF">BS47DRAFT_1398409</name>
</gene>
<name>A0A9P6DN71_9AGAM</name>
<keyword evidence="3" id="KW-1185">Reference proteome</keyword>
<feature type="compositionally biased region" description="Polar residues" evidence="1">
    <location>
        <begin position="214"/>
        <end position="227"/>
    </location>
</feature>
<evidence type="ECO:0000313" key="2">
    <source>
        <dbReference type="EMBL" id="KAF9507637.1"/>
    </source>
</evidence>